<organism evidence="3 4">
    <name type="scientific">Streptomyces griseomycini</name>
    <dbReference type="NCBI Taxonomy" id="66895"/>
    <lineage>
        <taxon>Bacteria</taxon>
        <taxon>Bacillati</taxon>
        <taxon>Actinomycetota</taxon>
        <taxon>Actinomycetes</taxon>
        <taxon>Kitasatosporales</taxon>
        <taxon>Streptomycetaceae</taxon>
        <taxon>Streptomyces</taxon>
    </lineage>
</organism>
<gene>
    <name evidence="3" type="ORF">FHS37_005306</name>
</gene>
<dbReference type="PANTHER" id="PTHR43615">
    <property type="entry name" value="PHOSPHOENOLPYRUVATE SYNTHASE-RELATED"/>
    <property type="match status" value="1"/>
</dbReference>
<dbReference type="SUPFAM" id="SSF52009">
    <property type="entry name" value="Phosphohistidine domain"/>
    <property type="match status" value="1"/>
</dbReference>
<evidence type="ECO:0000313" key="3">
    <source>
        <dbReference type="EMBL" id="MBB4901219.1"/>
    </source>
</evidence>
<protein>
    <submittedName>
        <fullName evidence="3">Pyruvate,water dikinase</fullName>
        <ecNumber evidence="3">2.7.9.2</ecNumber>
    </submittedName>
</protein>
<dbReference type="EC" id="2.7.9.2" evidence="3"/>
<dbReference type="InterPro" id="IPR051549">
    <property type="entry name" value="PEP_Utilizing_Enz"/>
</dbReference>
<sequence>MRVLELSAIDGGQHDLVGGKAAGLAALIRLGERVPDGFCVTTEAYQGGEVPRAEVLAAYERLGGGPVAVRSSATAEDLPHASFAGQQDTYLGVTGAEELLAAIRSCWDSLHGERAVAYREAAGAAHEDARMAVVVQRMVDAEVAGVLFTANPVTGSRTETVVDAAPGPGTAVVDGTAPADHYVLNGTAVADHGCLSPGRLQELRATGSRLADGLGAPQDVEWAYDGDGTLWLLQSRPITTLFPAPPPSGKAGTRLYVEFGHVQGMLRPATPMGMSTLRSMLAGMLASFGLTVEIVDIGGRLYGDLTDAMRDPSTRQRLVKLMAVDFGPRAQRVVEHLLDDPRFAPRKSARRRGAAALRTGPKAVAGILGALARPAGARATVFDEIERLRREPVADPATAAELLALVEDESSTRTDAIVWPVVSGLVVSAALPPLLKGVASDDEIRTVLGGMPHNVTIEMDLALWEVARRARAYRDRLLTTPPQELAAAHLAGELPDFGLDGFLARYGNRSAAEVDVGVPRWSEDPTPVFTMLANCLRVTDPEQAPDVRFRRAAARAEATLAELDLRARRAHRLRGRVAGFFLRRSRELTGLREAGKFAGLYALRDRRRRLLLIGAGLRAQGLLPQADDVMFLTLPELRTAVEGGADRHTLSGRIADRRAAYDRELRRRTVPVALLSDGTDVETLLPPRAAGDRTLTGMGAAPGKVTGRARVVRDPVHAALEPGEVLVVPTTDPGWTPLFLTAGGLVTETGAVMAHGPTVAREYGIPAVICVPGATERVRTGQVITVDGAAGTVTVEEARDRRSGPDSP</sequence>
<keyword evidence="3" id="KW-0808">Transferase</keyword>
<reference evidence="3 4" key="1">
    <citation type="submission" date="2020-08" db="EMBL/GenBank/DDBJ databases">
        <title>Genomic Encyclopedia of Type Strains, Phase III (KMG-III): the genomes of soil and plant-associated and newly described type strains.</title>
        <authorList>
            <person name="Whitman W."/>
        </authorList>
    </citation>
    <scope>NUCLEOTIDE SEQUENCE [LARGE SCALE GENOMIC DNA]</scope>
    <source>
        <strain evidence="3 4">CECT 3273</strain>
    </source>
</reference>
<dbReference type="PANTHER" id="PTHR43615:SF1">
    <property type="entry name" value="PPDK_N DOMAIN-CONTAINING PROTEIN"/>
    <property type="match status" value="1"/>
</dbReference>
<dbReference type="Gene3D" id="3.30.1490.20">
    <property type="entry name" value="ATP-grasp fold, A domain"/>
    <property type="match status" value="2"/>
</dbReference>
<dbReference type="EMBL" id="JACHJI010000010">
    <property type="protein sequence ID" value="MBB4901219.1"/>
    <property type="molecule type" value="Genomic_DNA"/>
</dbReference>
<dbReference type="InterPro" id="IPR036637">
    <property type="entry name" value="Phosphohistidine_dom_sf"/>
</dbReference>
<dbReference type="InterPro" id="IPR002192">
    <property type="entry name" value="PPDK_AMP/ATP-bd"/>
</dbReference>
<proteinExistence type="predicted"/>
<keyword evidence="4" id="KW-1185">Reference proteome</keyword>
<feature type="domain" description="Pyruvate phosphate dikinase AMP/ATP-binding" evidence="2">
    <location>
        <begin position="53"/>
        <end position="186"/>
    </location>
</feature>
<name>A0A7W7PTX5_9ACTN</name>
<dbReference type="AlphaFoldDB" id="A0A7W7PTX5"/>
<dbReference type="Gene3D" id="3.30.470.20">
    <property type="entry name" value="ATP-grasp fold, B domain"/>
    <property type="match status" value="2"/>
</dbReference>
<evidence type="ECO:0000259" key="2">
    <source>
        <dbReference type="Pfam" id="PF01326"/>
    </source>
</evidence>
<comment type="caution">
    <text evidence="3">The sequence shown here is derived from an EMBL/GenBank/DDBJ whole genome shotgun (WGS) entry which is preliminary data.</text>
</comment>
<dbReference type="InterPro" id="IPR013815">
    <property type="entry name" value="ATP_grasp_subdomain_1"/>
</dbReference>
<dbReference type="RefSeq" id="WP_184825530.1">
    <property type="nucleotide sequence ID" value="NZ_BMTK01000008.1"/>
</dbReference>
<dbReference type="Gene3D" id="3.50.30.10">
    <property type="entry name" value="Phosphohistidine domain"/>
    <property type="match status" value="1"/>
</dbReference>
<dbReference type="Proteomes" id="UP000579523">
    <property type="component" value="Unassembled WGS sequence"/>
</dbReference>
<dbReference type="InterPro" id="IPR008279">
    <property type="entry name" value="PEP-util_enz_mobile_dom"/>
</dbReference>
<dbReference type="SUPFAM" id="SSF56059">
    <property type="entry name" value="Glutathione synthetase ATP-binding domain-like"/>
    <property type="match status" value="1"/>
</dbReference>
<dbReference type="Pfam" id="PF01326">
    <property type="entry name" value="PPDK_N"/>
    <property type="match status" value="2"/>
</dbReference>
<keyword evidence="3" id="KW-0670">Pyruvate</keyword>
<feature type="domain" description="PEP-utilising enzyme mobile" evidence="1">
    <location>
        <begin position="721"/>
        <end position="791"/>
    </location>
</feature>
<accession>A0A7W7PTX5</accession>
<feature type="domain" description="Pyruvate phosphate dikinase AMP/ATP-binding" evidence="2">
    <location>
        <begin position="192"/>
        <end position="240"/>
    </location>
</feature>
<evidence type="ECO:0000313" key="4">
    <source>
        <dbReference type="Proteomes" id="UP000579523"/>
    </source>
</evidence>
<evidence type="ECO:0000259" key="1">
    <source>
        <dbReference type="Pfam" id="PF00391"/>
    </source>
</evidence>
<dbReference type="GO" id="GO:0008986">
    <property type="term" value="F:pyruvate, water dikinase activity"/>
    <property type="evidence" value="ECO:0007669"/>
    <property type="project" value="UniProtKB-EC"/>
</dbReference>
<dbReference type="Pfam" id="PF00391">
    <property type="entry name" value="PEP-utilizers"/>
    <property type="match status" value="1"/>
</dbReference>
<dbReference type="GO" id="GO:0005524">
    <property type="term" value="F:ATP binding"/>
    <property type="evidence" value="ECO:0007669"/>
    <property type="project" value="InterPro"/>
</dbReference>